<dbReference type="GO" id="GO:0008270">
    <property type="term" value="F:zinc ion binding"/>
    <property type="evidence" value="ECO:0007669"/>
    <property type="project" value="InterPro"/>
</dbReference>
<reference evidence="3" key="1">
    <citation type="journal article" date="2015" name="Nature">
        <title>Complex archaea that bridge the gap between prokaryotes and eukaryotes.</title>
        <authorList>
            <person name="Spang A."/>
            <person name="Saw J.H."/>
            <person name="Jorgensen S.L."/>
            <person name="Zaremba-Niedzwiedzka K."/>
            <person name="Martijn J."/>
            <person name="Lind A.E."/>
            <person name="van Eijk R."/>
            <person name="Schleper C."/>
            <person name="Guy L."/>
            <person name="Ettema T.J."/>
        </authorList>
    </citation>
    <scope>NUCLEOTIDE SEQUENCE</scope>
</reference>
<proteinExistence type="predicted"/>
<comment type="caution">
    <text evidence="3">The sequence shown here is derived from an EMBL/GenBank/DDBJ whole genome shotgun (WGS) entry which is preliminary data.</text>
</comment>
<feature type="domain" description="HNH" evidence="2">
    <location>
        <begin position="10"/>
        <end position="51"/>
    </location>
</feature>
<evidence type="ECO:0000256" key="1">
    <source>
        <dbReference type="SAM" id="MobiDB-lite"/>
    </source>
</evidence>
<dbReference type="CDD" id="cd00085">
    <property type="entry name" value="HNHc"/>
    <property type="match status" value="1"/>
</dbReference>
<protein>
    <recommendedName>
        <fullName evidence="2">HNH domain-containing protein</fullName>
    </recommendedName>
</protein>
<dbReference type="InterPro" id="IPR003615">
    <property type="entry name" value="HNH_nuc"/>
</dbReference>
<dbReference type="GO" id="GO:0004519">
    <property type="term" value="F:endonuclease activity"/>
    <property type="evidence" value="ECO:0007669"/>
    <property type="project" value="InterPro"/>
</dbReference>
<feature type="region of interest" description="Disordered" evidence="1">
    <location>
        <begin position="131"/>
        <end position="152"/>
    </location>
</feature>
<organism evidence="3">
    <name type="scientific">marine sediment metagenome</name>
    <dbReference type="NCBI Taxonomy" id="412755"/>
    <lineage>
        <taxon>unclassified sequences</taxon>
        <taxon>metagenomes</taxon>
        <taxon>ecological metagenomes</taxon>
    </lineage>
</organism>
<sequence>MRPPKRIGTCARCGTVGPVDRHHIKMRMEGGRDEEENLEDRCVPCHQYIHATPAIKEFLEQERRHGQADRIVVAQLRFDRHEEYNSVEQIRLRGTYKSYWEDEATHLLPLIEPTPEIKEWRRLNRNKRQRENRAFDKSLRESQAAIKAGREA</sequence>
<feature type="compositionally biased region" description="Basic and acidic residues" evidence="1">
    <location>
        <begin position="131"/>
        <end position="140"/>
    </location>
</feature>
<name>A0A0F9M051_9ZZZZ</name>
<dbReference type="Gene3D" id="1.10.30.50">
    <property type="match status" value="1"/>
</dbReference>
<dbReference type="AlphaFoldDB" id="A0A0F9M051"/>
<dbReference type="GO" id="GO:0003676">
    <property type="term" value="F:nucleic acid binding"/>
    <property type="evidence" value="ECO:0007669"/>
    <property type="project" value="InterPro"/>
</dbReference>
<evidence type="ECO:0000313" key="3">
    <source>
        <dbReference type="EMBL" id="KKM99043.1"/>
    </source>
</evidence>
<accession>A0A0F9M051</accession>
<evidence type="ECO:0000259" key="2">
    <source>
        <dbReference type="Pfam" id="PF01844"/>
    </source>
</evidence>
<gene>
    <name evidence="3" type="ORF">LCGC14_1151810</name>
</gene>
<dbReference type="Pfam" id="PF01844">
    <property type="entry name" value="HNH"/>
    <property type="match status" value="1"/>
</dbReference>
<dbReference type="EMBL" id="LAZR01005545">
    <property type="protein sequence ID" value="KKM99043.1"/>
    <property type="molecule type" value="Genomic_DNA"/>
</dbReference>
<dbReference type="InterPro" id="IPR002711">
    <property type="entry name" value="HNH"/>
</dbReference>